<feature type="compositionally biased region" description="Polar residues" evidence="1">
    <location>
        <begin position="382"/>
        <end position="392"/>
    </location>
</feature>
<reference evidence="2 3" key="1">
    <citation type="journal article" date="2020" name="ISME J.">
        <title>Uncovering the hidden diversity of litter-decomposition mechanisms in mushroom-forming fungi.</title>
        <authorList>
            <person name="Floudas D."/>
            <person name="Bentzer J."/>
            <person name="Ahren D."/>
            <person name="Johansson T."/>
            <person name="Persson P."/>
            <person name="Tunlid A."/>
        </authorList>
    </citation>
    <scope>NUCLEOTIDE SEQUENCE [LARGE SCALE GENOMIC DNA]</scope>
    <source>
        <strain evidence="2 3">CBS 175.51</strain>
    </source>
</reference>
<proteinExistence type="predicted"/>
<evidence type="ECO:0000313" key="2">
    <source>
        <dbReference type="EMBL" id="KAF5319789.1"/>
    </source>
</evidence>
<name>A0A8H5BAM9_9AGAR</name>
<feature type="compositionally biased region" description="Acidic residues" evidence="1">
    <location>
        <begin position="1278"/>
        <end position="1299"/>
    </location>
</feature>
<feature type="region of interest" description="Disordered" evidence="1">
    <location>
        <begin position="809"/>
        <end position="855"/>
    </location>
</feature>
<protein>
    <submittedName>
        <fullName evidence="2">Uncharacterized protein</fullName>
    </submittedName>
</protein>
<dbReference type="InterPro" id="IPR041078">
    <property type="entry name" value="Plavaka"/>
</dbReference>
<dbReference type="Proteomes" id="UP000541558">
    <property type="component" value="Unassembled WGS sequence"/>
</dbReference>
<evidence type="ECO:0000313" key="3">
    <source>
        <dbReference type="Proteomes" id="UP000541558"/>
    </source>
</evidence>
<accession>A0A8H5BAM9</accession>
<evidence type="ECO:0000256" key="1">
    <source>
        <dbReference type="SAM" id="MobiDB-lite"/>
    </source>
</evidence>
<feature type="region of interest" description="Disordered" evidence="1">
    <location>
        <begin position="938"/>
        <end position="959"/>
    </location>
</feature>
<organism evidence="2 3">
    <name type="scientific">Ephemerocybe angulata</name>
    <dbReference type="NCBI Taxonomy" id="980116"/>
    <lineage>
        <taxon>Eukaryota</taxon>
        <taxon>Fungi</taxon>
        <taxon>Dikarya</taxon>
        <taxon>Basidiomycota</taxon>
        <taxon>Agaricomycotina</taxon>
        <taxon>Agaricomycetes</taxon>
        <taxon>Agaricomycetidae</taxon>
        <taxon>Agaricales</taxon>
        <taxon>Agaricineae</taxon>
        <taxon>Psathyrellaceae</taxon>
        <taxon>Ephemerocybe</taxon>
    </lineage>
</organism>
<feature type="compositionally biased region" description="Low complexity" evidence="1">
    <location>
        <begin position="833"/>
        <end position="843"/>
    </location>
</feature>
<dbReference type="EMBL" id="JAACJK010000173">
    <property type="protein sequence ID" value="KAF5319789.1"/>
    <property type="molecule type" value="Genomic_DNA"/>
</dbReference>
<sequence length="1299" mass="146908">MDPTGCVAEKCDFKHENPTSVTKHRRTCPEYLAYQADGAERAQRLGEQRRGKKEAVREARRAKTAARSNRPSRGKSAATQPLPTASGSRQHHSLPGSSEHGGLRQPSPHGMDFEYEMPAVPCTSSPPPSASLHRPSSPLPVSPVLPPVNIPDHTSHRRRNPQIVRDILPEALPVLGSESDTPQPLATGLVRRVRLILRDSLRTAVNSLGLWRAYPDRPTFDPDSFVPKPDLAKPAARYQEDGSSDVDKDEELPHPNASYALLSTWKDTGSNLKSNTEVERLVDEVLLDARFSLKDVAGYRAQRVADEMDKLAAAKSSLLDQFSTTSVPIEVPSGSPTVPSRTFNIPGFHFRRLTSLIKSAFSHPLAAQFHFTPYKLYHTPPSDGSTAGPTSEQPDKTTSERVYSELYDSDAFIKEHESVRKAPNPPEDPKCKREKIVAALMFWSDSTHLANFGTAKLWPIYMYLGNISKYVRAIPNSGACQHVGYIPSLPDSFQDDLAKWHTNPKQRADLLSHCRRELMHGVWKILLSDEEFQHAYKYGIVIKCLDGVERRVYPRIFTYSADYPEKVLLATIRVGGTCLCPRCLVTKAKADQMGTPADMRTRVSKVRKYMAENIRHAREWIYKFGRGVKSKVVEDYLKETSSVPTENAFYTCLGPEFDIGRMMVPDFLHEFELGVWKNLFTHLIRVLYAAAPDGKLVLELDERFRKISTFGNSTIRTFSSNTSEMKKLAARDFEDILQCCIPAFDGLLTKKDHNAQLLTLLYRTAEFHAFAKMRMHTDPTLSHLEKLTTQFGNLVRRFRDDVCSDYQTHELPGETERRARRKRKDDAQVSLDAPAGASSAVPANAPPPKSKPTRRIKELNLKTYKFHAMGDYVPFIRLFGTTDIFSTQIGELAHRLVKRLYALTNKRRIEKQIGNRVRRIEQAKVASMRRLQQQKLLNVSHRRDNGAQATEEGPSDGDRDLKYYVSASQNHPVDLATLIQSNHDDPLFENFLPKLQDHILGRCIGRDFDGDNHDDFTDEERNTVRIQGGRIYEVKTCQVNYTTYDNRRDYDVINPKTHPDIMVLSQEDNKETSPFWYARVIKVYHAKVTCTHRESRLRGAERMQFLLVRWMGDEPDYAFGFRRARLPKVGFVEHLGFAFGFLDPAQIVRGCHLIPAFDAGLTLELLPCWDTVARQHGPRNADYTNYYVNIFVDRDTVMRHYGGGIGHYNQTGKAPDEDPSGLAAEEDPPAQADPMEEDDPQPVLRRIPMLPGTGPLLEEDDNESASDTESSDDGRESDADDDDDERGSDEDIEDLYQSD</sequence>
<comment type="caution">
    <text evidence="2">The sequence shown here is derived from an EMBL/GenBank/DDBJ whole genome shotgun (WGS) entry which is preliminary data.</text>
</comment>
<feature type="compositionally biased region" description="Polar residues" evidence="1">
    <location>
        <begin position="66"/>
        <end position="88"/>
    </location>
</feature>
<feature type="region of interest" description="Disordered" evidence="1">
    <location>
        <begin position="39"/>
        <end position="140"/>
    </location>
</feature>
<feature type="region of interest" description="Disordered" evidence="1">
    <location>
        <begin position="223"/>
        <end position="253"/>
    </location>
</feature>
<feature type="region of interest" description="Disordered" evidence="1">
    <location>
        <begin position="380"/>
        <end position="400"/>
    </location>
</feature>
<dbReference type="Pfam" id="PF18759">
    <property type="entry name" value="Plavaka"/>
    <property type="match status" value="1"/>
</dbReference>
<dbReference type="OrthoDB" id="3183767at2759"/>
<feature type="compositionally biased region" description="Acidic residues" evidence="1">
    <location>
        <begin position="1224"/>
        <end position="1240"/>
    </location>
</feature>
<gene>
    <name evidence="2" type="ORF">D9611_012833</name>
</gene>
<feature type="region of interest" description="Disordered" evidence="1">
    <location>
        <begin position="1208"/>
        <end position="1299"/>
    </location>
</feature>
<feature type="compositionally biased region" description="Acidic residues" evidence="1">
    <location>
        <begin position="1257"/>
        <end position="1271"/>
    </location>
</feature>
<feature type="compositionally biased region" description="Basic and acidic residues" evidence="1">
    <location>
        <begin position="39"/>
        <end position="61"/>
    </location>
</feature>
<keyword evidence="3" id="KW-1185">Reference proteome</keyword>